<gene>
    <name evidence="8" type="ORF">SLEP1_g29739</name>
</gene>
<keyword evidence="2 7" id="KW-0349">Heme</keyword>
<dbReference type="InterPro" id="IPR001128">
    <property type="entry name" value="Cyt_P450"/>
</dbReference>
<evidence type="ECO:0000256" key="2">
    <source>
        <dbReference type="ARBA" id="ARBA00022617"/>
    </source>
</evidence>
<dbReference type="PANTHER" id="PTHR47953:SF5">
    <property type="entry name" value="CYTOCHROME P450 71AV8-LIKE"/>
    <property type="match status" value="1"/>
</dbReference>
<dbReference type="InterPro" id="IPR052306">
    <property type="entry name" value="CYP450_71D"/>
</dbReference>
<evidence type="ECO:0000256" key="7">
    <source>
        <dbReference type="PIRSR" id="PIRSR602401-1"/>
    </source>
</evidence>
<dbReference type="Gene3D" id="1.10.630.10">
    <property type="entry name" value="Cytochrome P450"/>
    <property type="match status" value="1"/>
</dbReference>
<accession>A0AAV5K943</accession>
<dbReference type="InterPro" id="IPR036396">
    <property type="entry name" value="Cyt_P450_sf"/>
</dbReference>
<keyword evidence="5 7" id="KW-0408">Iron</keyword>
<dbReference type="Proteomes" id="UP001054252">
    <property type="component" value="Unassembled WGS sequence"/>
</dbReference>
<reference evidence="8 9" key="1">
    <citation type="journal article" date="2021" name="Commun. Biol.">
        <title>The genome of Shorea leprosula (Dipterocarpaceae) highlights the ecological relevance of drought in aseasonal tropical rainforests.</title>
        <authorList>
            <person name="Ng K.K.S."/>
            <person name="Kobayashi M.J."/>
            <person name="Fawcett J.A."/>
            <person name="Hatakeyama M."/>
            <person name="Paape T."/>
            <person name="Ng C.H."/>
            <person name="Ang C.C."/>
            <person name="Tnah L.H."/>
            <person name="Lee C.T."/>
            <person name="Nishiyama T."/>
            <person name="Sese J."/>
            <person name="O'Brien M.J."/>
            <person name="Copetti D."/>
            <person name="Mohd Noor M.I."/>
            <person name="Ong R.C."/>
            <person name="Putra M."/>
            <person name="Sireger I.Z."/>
            <person name="Indrioko S."/>
            <person name="Kosugi Y."/>
            <person name="Izuno A."/>
            <person name="Isagi Y."/>
            <person name="Lee S.L."/>
            <person name="Shimizu K.K."/>
        </authorList>
    </citation>
    <scope>NUCLEOTIDE SEQUENCE [LARGE SCALE GENOMIC DNA]</scope>
    <source>
        <strain evidence="8">214</strain>
    </source>
</reference>
<dbReference type="AlphaFoldDB" id="A0AAV5K943"/>
<dbReference type="GO" id="GO:0016705">
    <property type="term" value="F:oxidoreductase activity, acting on paired donors, with incorporation or reduction of molecular oxygen"/>
    <property type="evidence" value="ECO:0007669"/>
    <property type="project" value="InterPro"/>
</dbReference>
<comment type="similarity">
    <text evidence="1">Belongs to the cytochrome P450 family.</text>
</comment>
<evidence type="ECO:0000256" key="3">
    <source>
        <dbReference type="ARBA" id="ARBA00022723"/>
    </source>
</evidence>
<comment type="cofactor">
    <cofactor evidence="7">
        <name>heme</name>
        <dbReference type="ChEBI" id="CHEBI:30413"/>
    </cofactor>
</comment>
<evidence type="ECO:0000256" key="6">
    <source>
        <dbReference type="ARBA" id="ARBA00023033"/>
    </source>
</evidence>
<keyword evidence="6" id="KW-0503">Monooxygenase</keyword>
<comment type="caution">
    <text evidence="8">The sequence shown here is derived from an EMBL/GenBank/DDBJ whole genome shotgun (WGS) entry which is preliminary data.</text>
</comment>
<dbReference type="PRINTS" id="PR00463">
    <property type="entry name" value="EP450I"/>
</dbReference>
<dbReference type="GO" id="GO:0020037">
    <property type="term" value="F:heme binding"/>
    <property type="evidence" value="ECO:0007669"/>
    <property type="project" value="InterPro"/>
</dbReference>
<keyword evidence="4" id="KW-0560">Oxidoreductase</keyword>
<dbReference type="SUPFAM" id="SSF48264">
    <property type="entry name" value="Cytochrome P450"/>
    <property type="match status" value="1"/>
</dbReference>
<proteinExistence type="inferred from homology"/>
<dbReference type="GO" id="GO:0005506">
    <property type="term" value="F:iron ion binding"/>
    <property type="evidence" value="ECO:0007669"/>
    <property type="project" value="InterPro"/>
</dbReference>
<evidence type="ECO:0008006" key="10">
    <source>
        <dbReference type="Google" id="ProtNLM"/>
    </source>
</evidence>
<dbReference type="InterPro" id="IPR002401">
    <property type="entry name" value="Cyt_P450_E_grp-I"/>
</dbReference>
<dbReference type="GO" id="GO:0004497">
    <property type="term" value="F:monooxygenase activity"/>
    <property type="evidence" value="ECO:0007669"/>
    <property type="project" value="UniProtKB-KW"/>
</dbReference>
<keyword evidence="9" id="KW-1185">Reference proteome</keyword>
<dbReference type="Pfam" id="PF00067">
    <property type="entry name" value="p450"/>
    <property type="match status" value="1"/>
</dbReference>
<protein>
    <recommendedName>
        <fullName evidence="10">Cytochrome P450</fullName>
    </recommendedName>
</protein>
<keyword evidence="3 7" id="KW-0479">Metal-binding</keyword>
<evidence type="ECO:0000256" key="5">
    <source>
        <dbReference type="ARBA" id="ARBA00023004"/>
    </source>
</evidence>
<dbReference type="PANTHER" id="PTHR47953">
    <property type="entry name" value="OS08G0105600 PROTEIN"/>
    <property type="match status" value="1"/>
</dbReference>
<feature type="binding site" description="axial binding residue" evidence="7">
    <location>
        <position position="173"/>
    </location>
    <ligand>
        <name>heme</name>
        <dbReference type="ChEBI" id="CHEBI:30413"/>
    </ligand>
    <ligandPart>
        <name>Fe</name>
        <dbReference type="ChEBI" id="CHEBI:18248"/>
    </ligandPart>
</feature>
<organism evidence="8 9">
    <name type="scientific">Rubroshorea leprosula</name>
    <dbReference type="NCBI Taxonomy" id="152421"/>
    <lineage>
        <taxon>Eukaryota</taxon>
        <taxon>Viridiplantae</taxon>
        <taxon>Streptophyta</taxon>
        <taxon>Embryophyta</taxon>
        <taxon>Tracheophyta</taxon>
        <taxon>Spermatophyta</taxon>
        <taxon>Magnoliopsida</taxon>
        <taxon>eudicotyledons</taxon>
        <taxon>Gunneridae</taxon>
        <taxon>Pentapetalae</taxon>
        <taxon>rosids</taxon>
        <taxon>malvids</taxon>
        <taxon>Malvales</taxon>
        <taxon>Dipterocarpaceae</taxon>
        <taxon>Rubroshorea</taxon>
    </lineage>
</organism>
<sequence>MTRTTFCMLSFNFKRITSLVWSSLKTASKQSYWGIAYSRHRLTTEWVMAELLKNPNIMRKMQLEVREVTGNKTKIDASDSNKMKYLKCVIKETLRLHPPFPFLAPREASASVKVGGYDIPPKTKVFINIWTIQRDPKSWERPGEFYPERFENNPIDYRGGDHQFLPFGSGRVCPGILFGIALVEYLIANVLCWFDWKLPVGTVEESLDMN</sequence>
<dbReference type="EMBL" id="BPVZ01000053">
    <property type="protein sequence ID" value="GKV19480.1"/>
    <property type="molecule type" value="Genomic_DNA"/>
</dbReference>
<evidence type="ECO:0000256" key="1">
    <source>
        <dbReference type="ARBA" id="ARBA00010617"/>
    </source>
</evidence>
<evidence type="ECO:0000313" key="8">
    <source>
        <dbReference type="EMBL" id="GKV19480.1"/>
    </source>
</evidence>
<evidence type="ECO:0000256" key="4">
    <source>
        <dbReference type="ARBA" id="ARBA00023002"/>
    </source>
</evidence>
<evidence type="ECO:0000313" key="9">
    <source>
        <dbReference type="Proteomes" id="UP001054252"/>
    </source>
</evidence>
<name>A0AAV5K943_9ROSI</name>